<dbReference type="SUPFAM" id="SSF55920">
    <property type="entry name" value="Creatinase/aminopeptidase"/>
    <property type="match status" value="1"/>
</dbReference>
<dbReference type="Proteomes" id="UP000295341">
    <property type="component" value="Unassembled WGS sequence"/>
</dbReference>
<dbReference type="InterPro" id="IPR050659">
    <property type="entry name" value="Peptidase_M24B"/>
</dbReference>
<reference evidence="2 3" key="1">
    <citation type="submission" date="2019-03" db="EMBL/GenBank/DDBJ databases">
        <title>Genomic Encyclopedia of Type Strains, Phase IV (KMG-IV): sequencing the most valuable type-strain genomes for metagenomic binning, comparative biology and taxonomic classification.</title>
        <authorList>
            <person name="Goeker M."/>
        </authorList>
    </citation>
    <scope>NUCLEOTIDE SEQUENCE [LARGE SCALE GENOMIC DNA]</scope>
    <source>
        <strain evidence="2 3">DSM 26377</strain>
    </source>
</reference>
<comment type="caution">
    <text evidence="2">The sequence shown here is derived from an EMBL/GenBank/DDBJ whole genome shotgun (WGS) entry which is preliminary data.</text>
</comment>
<feature type="domain" description="Peptidase M24" evidence="1">
    <location>
        <begin position="19"/>
        <end position="174"/>
    </location>
</feature>
<sequence length="235" mass="26523">MTEKRNPLSAESDRAIALADAQRKATKLFDRIAADLIRPGVSESQLTREIADLGRREFGIETNWHKRLVRAGTNTLAIYNENPPERVLGDDDIVFIDLGPVFAEWEADVGRTYVIGNDPHKLRLRDDAERAFAAGKQYFKDHPEITGSQLFAFIKSLAEKTGWEFAGIIAAHLVSEFPHKSLAENMTTGYANEAHHEPMRGLDSLGRERHWILEIHFVDRARGIGAFFEELLTVD</sequence>
<dbReference type="CDD" id="cd01066">
    <property type="entry name" value="APP_MetAP"/>
    <property type="match status" value="1"/>
</dbReference>
<dbReference type="PANTHER" id="PTHR46112:SF2">
    <property type="entry name" value="XAA-PRO AMINOPEPTIDASE P-RELATED"/>
    <property type="match status" value="1"/>
</dbReference>
<dbReference type="Pfam" id="PF00557">
    <property type="entry name" value="Peptidase_M24"/>
    <property type="match status" value="1"/>
</dbReference>
<accession>A0A4V3US17</accession>
<gene>
    <name evidence="2" type="ORF">DFR24_3082</name>
</gene>
<dbReference type="EMBL" id="SOBT01000009">
    <property type="protein sequence ID" value="TDU28707.1"/>
    <property type="molecule type" value="Genomic_DNA"/>
</dbReference>
<evidence type="ECO:0000259" key="1">
    <source>
        <dbReference type="Pfam" id="PF00557"/>
    </source>
</evidence>
<proteinExistence type="predicted"/>
<name>A0A4V3US17_9GAMM</name>
<evidence type="ECO:0000313" key="2">
    <source>
        <dbReference type="EMBL" id="TDU28707.1"/>
    </source>
</evidence>
<dbReference type="PANTHER" id="PTHR46112">
    <property type="entry name" value="AMINOPEPTIDASE"/>
    <property type="match status" value="1"/>
</dbReference>
<dbReference type="Gene3D" id="3.90.230.10">
    <property type="entry name" value="Creatinase/methionine aminopeptidase superfamily"/>
    <property type="match status" value="1"/>
</dbReference>
<dbReference type="RefSeq" id="WP_133882235.1">
    <property type="nucleotide sequence ID" value="NZ_MWIN01000002.1"/>
</dbReference>
<dbReference type="InterPro" id="IPR000994">
    <property type="entry name" value="Pept_M24"/>
</dbReference>
<evidence type="ECO:0000313" key="3">
    <source>
        <dbReference type="Proteomes" id="UP000295341"/>
    </source>
</evidence>
<dbReference type="AlphaFoldDB" id="A0A4V3US17"/>
<organism evidence="2 3">
    <name type="scientific">Panacagrimonas perspica</name>
    <dbReference type="NCBI Taxonomy" id="381431"/>
    <lineage>
        <taxon>Bacteria</taxon>
        <taxon>Pseudomonadati</taxon>
        <taxon>Pseudomonadota</taxon>
        <taxon>Gammaproteobacteria</taxon>
        <taxon>Nevskiales</taxon>
        <taxon>Nevskiaceae</taxon>
        <taxon>Panacagrimonas</taxon>
    </lineage>
</organism>
<dbReference type="InterPro" id="IPR036005">
    <property type="entry name" value="Creatinase/aminopeptidase-like"/>
</dbReference>
<protein>
    <submittedName>
        <fullName evidence="2">Metallopeptidase family M24</fullName>
    </submittedName>
</protein>
<keyword evidence="3" id="KW-1185">Reference proteome</keyword>
<dbReference type="OrthoDB" id="570664at2"/>